<dbReference type="Proteomes" id="UP000610558">
    <property type="component" value="Unassembled WGS sequence"/>
</dbReference>
<dbReference type="GO" id="GO:0003677">
    <property type="term" value="F:DNA binding"/>
    <property type="evidence" value="ECO:0007669"/>
    <property type="project" value="InterPro"/>
</dbReference>
<dbReference type="EMBL" id="JACXLD010000006">
    <property type="protein sequence ID" value="MBD2859656.1"/>
    <property type="molecule type" value="Genomic_DNA"/>
</dbReference>
<proteinExistence type="predicted"/>
<organism evidence="2 3">
    <name type="scientific">Spongiibacter pelagi</name>
    <dbReference type="NCBI Taxonomy" id="2760804"/>
    <lineage>
        <taxon>Bacteria</taxon>
        <taxon>Pseudomonadati</taxon>
        <taxon>Pseudomonadota</taxon>
        <taxon>Gammaproteobacteria</taxon>
        <taxon>Cellvibrionales</taxon>
        <taxon>Spongiibacteraceae</taxon>
        <taxon>Spongiibacter</taxon>
    </lineage>
</organism>
<dbReference type="SUPFAM" id="SSF47413">
    <property type="entry name" value="lambda repressor-like DNA-binding domains"/>
    <property type="match status" value="1"/>
</dbReference>
<reference evidence="2" key="1">
    <citation type="submission" date="2020-09" db="EMBL/GenBank/DDBJ databases">
        <authorList>
            <person name="Yoon J.-W."/>
        </authorList>
    </citation>
    <scope>NUCLEOTIDE SEQUENCE</scope>
    <source>
        <strain evidence="2">KMU-158</strain>
    </source>
</reference>
<protein>
    <submittedName>
        <fullName evidence="2">Helix-turn-helix transcriptional regulator</fullName>
    </submittedName>
</protein>
<comment type="caution">
    <text evidence="2">The sequence shown here is derived from an EMBL/GenBank/DDBJ whole genome shotgun (WGS) entry which is preliminary data.</text>
</comment>
<dbReference type="Pfam" id="PF13443">
    <property type="entry name" value="HTH_26"/>
    <property type="match status" value="1"/>
</dbReference>
<name>A0A927C4L3_9GAMM</name>
<dbReference type="Gene3D" id="1.10.260.40">
    <property type="entry name" value="lambda repressor-like DNA-binding domains"/>
    <property type="match status" value="1"/>
</dbReference>
<keyword evidence="3" id="KW-1185">Reference proteome</keyword>
<dbReference type="CDD" id="cd00093">
    <property type="entry name" value="HTH_XRE"/>
    <property type="match status" value="1"/>
</dbReference>
<feature type="domain" description="HTH cro/C1-type" evidence="1">
    <location>
        <begin position="22"/>
        <end position="67"/>
    </location>
</feature>
<dbReference type="InterPro" id="IPR010982">
    <property type="entry name" value="Lambda_DNA-bd_dom_sf"/>
</dbReference>
<sequence length="79" mass="8769">MSTWTTSKVVQDFVRTLGTSVTMKDVAEATGIHPVTLSKIGKNRGYNPSLDIVDRLCEYFDCEVSDLLVRVRNDVTSTS</sequence>
<dbReference type="InterPro" id="IPR001387">
    <property type="entry name" value="Cro/C1-type_HTH"/>
</dbReference>
<dbReference type="AlphaFoldDB" id="A0A927C4L3"/>
<dbReference type="PROSITE" id="PS50943">
    <property type="entry name" value="HTH_CROC1"/>
    <property type="match status" value="1"/>
</dbReference>
<evidence type="ECO:0000259" key="1">
    <source>
        <dbReference type="PROSITE" id="PS50943"/>
    </source>
</evidence>
<dbReference type="RefSeq" id="WP_190765714.1">
    <property type="nucleotide sequence ID" value="NZ_JACXLD010000006.1"/>
</dbReference>
<accession>A0A927C4L3</accession>
<evidence type="ECO:0000313" key="2">
    <source>
        <dbReference type="EMBL" id="MBD2859656.1"/>
    </source>
</evidence>
<dbReference type="SMART" id="SM00530">
    <property type="entry name" value="HTH_XRE"/>
    <property type="match status" value="1"/>
</dbReference>
<gene>
    <name evidence="2" type="ORF">IB286_11640</name>
</gene>
<evidence type="ECO:0000313" key="3">
    <source>
        <dbReference type="Proteomes" id="UP000610558"/>
    </source>
</evidence>